<dbReference type="EMBL" id="CYSB01000014">
    <property type="protein sequence ID" value="CUH64654.1"/>
    <property type="molecule type" value="Genomic_DNA"/>
</dbReference>
<sequence>MPNNYDASAIAAKLIDNGYMPIPIPTGQKRPKITGWPTKTFTPRDFAQDNNVGIRTGDRGVGFLDIDIYDQEVVEAVIAEFNRRYENRGPWMQRTGQAPKTGFLFRTEAGAKKRQIALSPSGKAPEGKDEKIEVLLQGQQFIAFGKHPDTQKAYAWGDLDPLDSFLGDVTMLPEIGLKEIDEFLDWAEETFGSPAQKKTSPSRFENSLPLPSSSDFWLNVNDAALSNLDAWVPELLPLATKHSTGAWRVTSAQLGRDLEEDLSIHPEGIQDFGEEITLTPIDLVKQKYALSPKEAAFWLCDRLGVRPKELGWEVSLSAHMINSMQVARTSRFFKASDLLGENIPRREWLVEDWIPMKTVSSLYGDGGTGKSLVALQLAVSVSSERAWLDQPTQHGAVLFISAEDDREELHRRTHQIALATDRSLGEMSQLHLRSLAGEDALLATMQRDGTLNASSLFNEIEKYALDGIRPVSPL</sequence>
<dbReference type="EMBL" id="CYSC01000004">
    <property type="protein sequence ID" value="CUH70410.1"/>
    <property type="molecule type" value="Genomic_DNA"/>
</dbReference>
<reference evidence="3 5" key="2">
    <citation type="submission" date="2015-09" db="EMBL/GenBank/DDBJ databases">
        <authorList>
            <consortium name="Swine Surveillance"/>
        </authorList>
    </citation>
    <scope>NUCLEOTIDE SEQUENCE [LARGE SCALE GENOMIC DNA]</scope>
    <source>
        <strain evidence="3 5">5120</strain>
    </source>
</reference>
<name>A0A0P1FW72_9RHOB</name>
<evidence type="ECO:0000313" key="3">
    <source>
        <dbReference type="EMBL" id="CUH70410.1"/>
    </source>
</evidence>
<dbReference type="AlphaFoldDB" id="A0A0P1FW72"/>
<dbReference type="SUPFAM" id="SSF56747">
    <property type="entry name" value="Prim-pol domain"/>
    <property type="match status" value="1"/>
</dbReference>
<dbReference type="SUPFAM" id="SSF52540">
    <property type="entry name" value="P-loop containing nucleoside triphosphate hydrolases"/>
    <property type="match status" value="1"/>
</dbReference>
<evidence type="ECO:0000313" key="5">
    <source>
        <dbReference type="Proteomes" id="UP000051887"/>
    </source>
</evidence>
<evidence type="ECO:0000313" key="4">
    <source>
        <dbReference type="Proteomes" id="UP000051086"/>
    </source>
</evidence>
<gene>
    <name evidence="2" type="ORF">TL5118_00963</name>
    <name evidence="3" type="ORF">TL5120_00186</name>
</gene>
<organism evidence="3 5">
    <name type="scientific">Thalassovita autumnalis</name>
    <dbReference type="NCBI Taxonomy" id="2072972"/>
    <lineage>
        <taxon>Bacteria</taxon>
        <taxon>Pseudomonadati</taxon>
        <taxon>Pseudomonadota</taxon>
        <taxon>Alphaproteobacteria</taxon>
        <taxon>Rhodobacterales</taxon>
        <taxon>Roseobacteraceae</taxon>
        <taxon>Thalassovita</taxon>
    </lineage>
</organism>
<feature type="domain" description="DNA primase/polymerase bifunctional N-terminal" evidence="1">
    <location>
        <begin position="12"/>
        <end position="158"/>
    </location>
</feature>
<dbReference type="Proteomes" id="UP000051887">
    <property type="component" value="Unassembled WGS sequence"/>
</dbReference>
<keyword evidence="4" id="KW-1185">Reference proteome</keyword>
<evidence type="ECO:0000313" key="2">
    <source>
        <dbReference type="EMBL" id="CUH64654.1"/>
    </source>
</evidence>
<dbReference type="InterPro" id="IPR027417">
    <property type="entry name" value="P-loop_NTPase"/>
</dbReference>
<evidence type="ECO:0000259" key="1">
    <source>
        <dbReference type="Pfam" id="PF09250"/>
    </source>
</evidence>
<dbReference type="Pfam" id="PF13481">
    <property type="entry name" value="AAA_25"/>
    <property type="match status" value="1"/>
</dbReference>
<protein>
    <recommendedName>
        <fullName evidence="1">DNA primase/polymerase bifunctional N-terminal domain-containing protein</fullName>
    </recommendedName>
</protein>
<dbReference type="Gene3D" id="3.40.50.300">
    <property type="entry name" value="P-loop containing nucleotide triphosphate hydrolases"/>
    <property type="match status" value="1"/>
</dbReference>
<reference evidence="2 4" key="1">
    <citation type="submission" date="2015-09" db="EMBL/GenBank/DDBJ databases">
        <authorList>
            <person name="Rodrigo-Torres L."/>
            <person name="Arahal D.R."/>
        </authorList>
    </citation>
    <scope>NUCLEOTIDE SEQUENCE [LARGE SCALE GENOMIC DNA]</scope>
    <source>
        <strain evidence="2 4">CECT 5118</strain>
    </source>
</reference>
<accession>A0A0P1FW72</accession>
<dbReference type="OrthoDB" id="1496333at2"/>
<proteinExistence type="predicted"/>
<dbReference type="Proteomes" id="UP000051086">
    <property type="component" value="Unassembled WGS sequence"/>
</dbReference>
<dbReference type="RefSeq" id="WP_058241769.1">
    <property type="nucleotide sequence ID" value="NZ_CYSB01000014.1"/>
</dbReference>
<dbReference type="Pfam" id="PF09250">
    <property type="entry name" value="Prim-Pol"/>
    <property type="match status" value="1"/>
</dbReference>
<dbReference type="InterPro" id="IPR015330">
    <property type="entry name" value="DNA_primase/pol_bifunc_N"/>
</dbReference>